<dbReference type="Proteomes" id="UP000635071">
    <property type="component" value="Unassembled WGS sequence"/>
</dbReference>
<sequence>MLACGLALAASPAAARDDEQIWLNVTAMGPVSGNLLYFAEFQARGGIGDDAYRQLNVRPAVGWRINSQVSAYLGYVYVPTDINDNRANTENRVYQQLGWSFGKTAIGELSSRSRLEQRFRSDGSDTGWRFRQLLRTVVPIQSNPRPIKALATVEVFANLNTTDWGARSGFDQLRSFVGVEIPIQGRSTIEAGYLNQAINRPNADLRVNHVLSIALFIRR</sequence>
<reference evidence="1" key="2">
    <citation type="submission" date="2020-09" db="EMBL/GenBank/DDBJ databases">
        <authorList>
            <person name="Sun Q."/>
            <person name="Zhou Y."/>
        </authorList>
    </citation>
    <scope>NUCLEOTIDE SEQUENCE</scope>
    <source>
        <strain evidence="1">CGMCC 1.15519</strain>
    </source>
</reference>
<keyword evidence="2" id="KW-1185">Reference proteome</keyword>
<protein>
    <recommendedName>
        <fullName evidence="3">DUF2490 domain-containing protein</fullName>
    </recommendedName>
</protein>
<comment type="caution">
    <text evidence="1">The sequence shown here is derived from an EMBL/GenBank/DDBJ whole genome shotgun (WGS) entry which is preliminary data.</text>
</comment>
<dbReference type="InterPro" id="IPR019619">
    <property type="entry name" value="DUF2490"/>
</dbReference>
<reference evidence="1" key="1">
    <citation type="journal article" date="2014" name="Int. J. Syst. Evol. Microbiol.">
        <title>Complete genome sequence of Corynebacterium casei LMG S-19264T (=DSM 44701T), isolated from a smear-ripened cheese.</title>
        <authorList>
            <consortium name="US DOE Joint Genome Institute (JGI-PGF)"/>
            <person name="Walter F."/>
            <person name="Albersmeier A."/>
            <person name="Kalinowski J."/>
            <person name="Ruckert C."/>
        </authorList>
    </citation>
    <scope>NUCLEOTIDE SEQUENCE</scope>
    <source>
        <strain evidence="1">CGMCC 1.15519</strain>
    </source>
</reference>
<dbReference type="EMBL" id="BMJM01000003">
    <property type="protein sequence ID" value="GGE07744.1"/>
    <property type="molecule type" value="Genomic_DNA"/>
</dbReference>
<dbReference type="Pfam" id="PF10677">
    <property type="entry name" value="DUF2490"/>
    <property type="match status" value="1"/>
</dbReference>
<evidence type="ECO:0000313" key="2">
    <source>
        <dbReference type="Proteomes" id="UP000635071"/>
    </source>
</evidence>
<evidence type="ECO:0008006" key="3">
    <source>
        <dbReference type="Google" id="ProtNLM"/>
    </source>
</evidence>
<gene>
    <name evidence="1" type="ORF">GCM10011529_12670</name>
</gene>
<dbReference type="AlphaFoldDB" id="A0A917E7C8"/>
<name>A0A917E7C8_9SPHN</name>
<organism evidence="1 2">
    <name type="scientific">Sandarakinorhabdus glacialis</name>
    <dbReference type="NCBI Taxonomy" id="1614636"/>
    <lineage>
        <taxon>Bacteria</taxon>
        <taxon>Pseudomonadati</taxon>
        <taxon>Pseudomonadota</taxon>
        <taxon>Alphaproteobacteria</taxon>
        <taxon>Sphingomonadales</taxon>
        <taxon>Sphingosinicellaceae</taxon>
        <taxon>Sandarakinorhabdus</taxon>
    </lineage>
</organism>
<proteinExistence type="predicted"/>
<evidence type="ECO:0000313" key="1">
    <source>
        <dbReference type="EMBL" id="GGE07744.1"/>
    </source>
</evidence>
<accession>A0A917E7C8</accession>